<dbReference type="EMBL" id="FOGV01000014">
    <property type="protein sequence ID" value="SES09192.1"/>
    <property type="molecule type" value="Genomic_DNA"/>
</dbReference>
<feature type="binding site" evidence="9">
    <location>
        <position position="77"/>
    </location>
    <ligand>
        <name>4-amino-2-methyl-5-(diphosphooxymethyl)pyrimidine</name>
        <dbReference type="ChEBI" id="CHEBI:57841"/>
    </ligand>
</feature>
<comment type="catalytic activity">
    <reaction evidence="7 9 10">
        <text>2-(2-carboxy-4-methylthiazol-5-yl)ethyl phosphate + 4-amino-2-methyl-5-(diphosphooxymethyl)pyrimidine + 2 H(+) = thiamine phosphate + CO2 + diphosphate</text>
        <dbReference type="Rhea" id="RHEA:47848"/>
        <dbReference type="ChEBI" id="CHEBI:15378"/>
        <dbReference type="ChEBI" id="CHEBI:16526"/>
        <dbReference type="ChEBI" id="CHEBI:33019"/>
        <dbReference type="ChEBI" id="CHEBI:37575"/>
        <dbReference type="ChEBI" id="CHEBI:57841"/>
        <dbReference type="ChEBI" id="CHEBI:62890"/>
        <dbReference type="EC" id="2.5.1.3"/>
    </reaction>
</comment>
<reference evidence="14" key="1">
    <citation type="submission" date="2016-10" db="EMBL/GenBank/DDBJ databases">
        <authorList>
            <person name="de Groot N.N."/>
        </authorList>
    </citation>
    <scope>NUCLEOTIDE SEQUENCE [LARGE SCALE GENOMIC DNA]</scope>
    <source>
        <strain evidence="14">10nlg</strain>
    </source>
</reference>
<dbReference type="Gene3D" id="3.20.20.70">
    <property type="entry name" value="Aldolase class I"/>
    <property type="match status" value="1"/>
</dbReference>
<keyword evidence="2 9" id="KW-0808">Transferase</keyword>
<evidence type="ECO:0000256" key="8">
    <source>
        <dbReference type="ARBA" id="ARBA00047883"/>
    </source>
</evidence>
<accession>A0A1H9UIJ9</accession>
<evidence type="ECO:0000256" key="7">
    <source>
        <dbReference type="ARBA" id="ARBA00047851"/>
    </source>
</evidence>
<evidence type="ECO:0000256" key="5">
    <source>
        <dbReference type="ARBA" id="ARBA00022977"/>
    </source>
</evidence>
<comment type="pathway">
    <text evidence="1 9 11">Cofactor biosynthesis; thiamine diphosphate biosynthesis; thiamine phosphate from 4-amino-2-methyl-5-diphosphomethylpyrimidine and 4-methyl-5-(2-phosphoethyl)-thiazole: step 1/1.</text>
</comment>
<dbReference type="HAMAP" id="MF_00097">
    <property type="entry name" value="TMP_synthase"/>
    <property type="match status" value="1"/>
</dbReference>
<feature type="binding site" evidence="9">
    <location>
        <begin position="194"/>
        <end position="195"/>
    </location>
    <ligand>
        <name>2-[(2R,5Z)-2-carboxy-4-methylthiazol-5(2H)-ylidene]ethyl phosphate</name>
        <dbReference type="ChEBI" id="CHEBI:62899"/>
    </ligand>
</feature>
<dbReference type="Pfam" id="PF02581">
    <property type="entry name" value="TMP-TENI"/>
    <property type="match status" value="1"/>
</dbReference>
<dbReference type="InterPro" id="IPR034291">
    <property type="entry name" value="TMP_synthase"/>
</dbReference>
<protein>
    <recommendedName>
        <fullName evidence="9">Thiamine-phosphate synthase</fullName>
        <shortName evidence="9">TP synthase</shortName>
        <shortName evidence="9">TPS</shortName>
        <ecNumber evidence="9">2.5.1.3</ecNumber>
    </recommendedName>
    <alternativeName>
        <fullName evidence="9">Thiamine-phosphate pyrophosphorylase</fullName>
        <shortName evidence="9">TMP pyrophosphorylase</shortName>
        <shortName evidence="9">TMP-PPase</shortName>
    </alternativeName>
</protein>
<feature type="domain" description="Thiamine phosphate synthase/TenI" evidence="12">
    <location>
        <begin position="13"/>
        <end position="197"/>
    </location>
</feature>
<feature type="binding site" evidence="9">
    <location>
        <position position="145"/>
    </location>
    <ligand>
        <name>4-amino-2-methyl-5-(diphosphooxymethyl)pyrimidine</name>
        <dbReference type="ChEBI" id="CHEBI:57841"/>
    </ligand>
</feature>
<comment type="catalytic activity">
    <reaction evidence="8 9 10">
        <text>2-[(2R,5Z)-2-carboxy-4-methylthiazol-5(2H)-ylidene]ethyl phosphate + 4-amino-2-methyl-5-(diphosphooxymethyl)pyrimidine + 2 H(+) = thiamine phosphate + CO2 + diphosphate</text>
        <dbReference type="Rhea" id="RHEA:47844"/>
        <dbReference type="ChEBI" id="CHEBI:15378"/>
        <dbReference type="ChEBI" id="CHEBI:16526"/>
        <dbReference type="ChEBI" id="CHEBI:33019"/>
        <dbReference type="ChEBI" id="CHEBI:37575"/>
        <dbReference type="ChEBI" id="CHEBI:57841"/>
        <dbReference type="ChEBI" id="CHEBI:62899"/>
        <dbReference type="EC" id="2.5.1.3"/>
    </reaction>
</comment>
<keyword evidence="3 9" id="KW-0479">Metal-binding</keyword>
<evidence type="ECO:0000256" key="6">
    <source>
        <dbReference type="ARBA" id="ARBA00047334"/>
    </source>
</evidence>
<comment type="similarity">
    <text evidence="9 10">Belongs to the thiamine-phosphate synthase family.</text>
</comment>
<dbReference type="SUPFAM" id="SSF51391">
    <property type="entry name" value="Thiamin phosphate synthase"/>
    <property type="match status" value="1"/>
</dbReference>
<feature type="binding site" evidence="9">
    <location>
        <begin position="42"/>
        <end position="46"/>
    </location>
    <ligand>
        <name>4-amino-2-methyl-5-(diphosphooxymethyl)pyrimidine</name>
        <dbReference type="ChEBI" id="CHEBI:57841"/>
    </ligand>
</feature>
<dbReference type="FunFam" id="3.20.20.70:FF:000096">
    <property type="entry name" value="Thiamine-phosphate synthase"/>
    <property type="match status" value="1"/>
</dbReference>
<dbReference type="GO" id="GO:0000287">
    <property type="term" value="F:magnesium ion binding"/>
    <property type="evidence" value="ECO:0007669"/>
    <property type="project" value="UniProtKB-UniRule"/>
</dbReference>
<dbReference type="EC" id="2.5.1.3" evidence="9"/>
<evidence type="ECO:0000256" key="10">
    <source>
        <dbReference type="RuleBase" id="RU003826"/>
    </source>
</evidence>
<dbReference type="GO" id="GO:0005737">
    <property type="term" value="C:cytoplasm"/>
    <property type="evidence" value="ECO:0007669"/>
    <property type="project" value="TreeGrafter"/>
</dbReference>
<dbReference type="OrthoDB" id="9812206at2"/>
<sequence length="224" mass="23748">MIAKNNVKDALSLYFISGTQDTDRDLHTVLEDALAGGITAFQYREKGAGSLTGKDKEQMARTLQKQCRQQNIPFIVNDDVDLALAIGADGVHVGQEDSRAEEVRLQIGPEMLLGVSAHTISEAEHALQSGADYIGVGPMYPTSTKSDAKDVCGPEMIASMRNANIDLPIVGIGGISAENAQEVIAGGADGISLISAISTANDPREKAAVLFHQILTAKQKRSDS</sequence>
<dbReference type="InterPro" id="IPR022998">
    <property type="entry name" value="ThiamineP_synth_TenI"/>
</dbReference>
<gene>
    <name evidence="9" type="primary">thiE</name>
    <name evidence="13" type="ORF">SAMN05444126_11466</name>
</gene>
<dbReference type="GO" id="GO:0009228">
    <property type="term" value="P:thiamine biosynthetic process"/>
    <property type="evidence" value="ECO:0007669"/>
    <property type="project" value="UniProtKB-KW"/>
</dbReference>
<keyword evidence="14" id="KW-1185">Reference proteome</keyword>
<dbReference type="PANTHER" id="PTHR20857:SF15">
    <property type="entry name" value="THIAMINE-PHOSPHATE SYNTHASE"/>
    <property type="match status" value="1"/>
</dbReference>
<evidence type="ECO:0000256" key="11">
    <source>
        <dbReference type="RuleBase" id="RU004253"/>
    </source>
</evidence>
<evidence type="ECO:0000256" key="9">
    <source>
        <dbReference type="HAMAP-Rule" id="MF_00097"/>
    </source>
</evidence>
<dbReference type="GO" id="GO:0004789">
    <property type="term" value="F:thiamine-phosphate diphosphorylase activity"/>
    <property type="evidence" value="ECO:0007669"/>
    <property type="project" value="UniProtKB-UniRule"/>
</dbReference>
<dbReference type="InterPro" id="IPR036206">
    <property type="entry name" value="ThiamineP_synth_sf"/>
</dbReference>
<keyword evidence="4 9" id="KW-0460">Magnesium</keyword>
<dbReference type="STRING" id="1464123.SAMN05444126_11466"/>
<evidence type="ECO:0000313" key="13">
    <source>
        <dbReference type="EMBL" id="SES09192.1"/>
    </source>
</evidence>
<dbReference type="AlphaFoldDB" id="A0A1H9UIJ9"/>
<evidence type="ECO:0000259" key="12">
    <source>
        <dbReference type="Pfam" id="PF02581"/>
    </source>
</evidence>
<keyword evidence="5 9" id="KW-0784">Thiamine biosynthesis</keyword>
<organism evidence="13 14">
    <name type="scientific">Salisediminibacterium halotolerans</name>
    <dbReference type="NCBI Taxonomy" id="517425"/>
    <lineage>
        <taxon>Bacteria</taxon>
        <taxon>Bacillati</taxon>
        <taxon>Bacillota</taxon>
        <taxon>Bacilli</taxon>
        <taxon>Bacillales</taxon>
        <taxon>Bacillaceae</taxon>
        <taxon>Salisediminibacterium</taxon>
    </lineage>
</organism>
<comment type="catalytic activity">
    <reaction evidence="6 9 10">
        <text>4-methyl-5-(2-phosphooxyethyl)-thiazole + 4-amino-2-methyl-5-(diphosphooxymethyl)pyrimidine + H(+) = thiamine phosphate + diphosphate</text>
        <dbReference type="Rhea" id="RHEA:22328"/>
        <dbReference type="ChEBI" id="CHEBI:15378"/>
        <dbReference type="ChEBI" id="CHEBI:33019"/>
        <dbReference type="ChEBI" id="CHEBI:37575"/>
        <dbReference type="ChEBI" id="CHEBI:57841"/>
        <dbReference type="ChEBI" id="CHEBI:58296"/>
        <dbReference type="EC" id="2.5.1.3"/>
    </reaction>
</comment>
<dbReference type="UniPathway" id="UPA00060">
    <property type="reaction ID" value="UER00141"/>
</dbReference>
<dbReference type="CDD" id="cd00564">
    <property type="entry name" value="TMP_TenI"/>
    <property type="match status" value="1"/>
</dbReference>
<comment type="function">
    <text evidence="9">Condenses 4-methyl-5-(beta-hydroxyethyl)thiazole monophosphate (THZ-P) and 2-methyl-4-amino-5-hydroxymethyl pyrimidine pyrophosphate (HMP-PP) to form thiamine monophosphate (TMP).</text>
</comment>
<name>A0A1H9UIJ9_9BACI</name>
<feature type="binding site" evidence="9">
    <location>
        <position position="97"/>
    </location>
    <ligand>
        <name>Mg(2+)</name>
        <dbReference type="ChEBI" id="CHEBI:18420"/>
    </ligand>
</feature>
<dbReference type="GO" id="GO:0009229">
    <property type="term" value="P:thiamine diphosphate biosynthetic process"/>
    <property type="evidence" value="ECO:0007669"/>
    <property type="project" value="UniProtKB-UniRule"/>
</dbReference>
<comment type="caution">
    <text evidence="13">The sequence shown here is derived from an EMBL/GenBank/DDBJ whole genome shotgun (WGS) entry which is preliminary data.</text>
</comment>
<evidence type="ECO:0000256" key="4">
    <source>
        <dbReference type="ARBA" id="ARBA00022842"/>
    </source>
</evidence>
<dbReference type="RefSeq" id="WP_093073098.1">
    <property type="nucleotide sequence ID" value="NZ_FOGV01000014.1"/>
</dbReference>
<proteinExistence type="inferred from homology"/>
<feature type="binding site" evidence="9">
    <location>
        <position position="116"/>
    </location>
    <ligand>
        <name>4-amino-2-methyl-5-(diphosphooxymethyl)pyrimidine</name>
        <dbReference type="ChEBI" id="CHEBI:57841"/>
    </ligand>
</feature>
<dbReference type="InterPro" id="IPR013785">
    <property type="entry name" value="Aldolase_TIM"/>
</dbReference>
<evidence type="ECO:0000256" key="3">
    <source>
        <dbReference type="ARBA" id="ARBA00022723"/>
    </source>
</evidence>
<evidence type="ECO:0000256" key="2">
    <source>
        <dbReference type="ARBA" id="ARBA00022679"/>
    </source>
</evidence>
<feature type="binding site" evidence="9">
    <location>
        <position position="78"/>
    </location>
    <ligand>
        <name>Mg(2+)</name>
        <dbReference type="ChEBI" id="CHEBI:18420"/>
    </ligand>
</feature>
<feature type="binding site" evidence="9">
    <location>
        <position position="174"/>
    </location>
    <ligand>
        <name>2-[(2R,5Z)-2-carboxy-4-methylthiazol-5(2H)-ylidene]ethyl phosphate</name>
        <dbReference type="ChEBI" id="CHEBI:62899"/>
    </ligand>
</feature>
<dbReference type="PANTHER" id="PTHR20857">
    <property type="entry name" value="THIAMINE-PHOSPHATE PYROPHOSPHORYLASE"/>
    <property type="match status" value="1"/>
</dbReference>
<feature type="binding site" evidence="9">
    <location>
        <begin position="142"/>
        <end position="144"/>
    </location>
    <ligand>
        <name>2-[(2R,5Z)-2-carboxy-4-methylthiazol-5(2H)-ylidene]ethyl phosphate</name>
        <dbReference type="ChEBI" id="CHEBI:62899"/>
    </ligand>
</feature>
<comment type="cofactor">
    <cofactor evidence="9">
        <name>Mg(2+)</name>
        <dbReference type="ChEBI" id="CHEBI:18420"/>
    </cofactor>
    <text evidence="9">Binds 1 Mg(2+) ion per subunit.</text>
</comment>
<evidence type="ECO:0000256" key="1">
    <source>
        <dbReference type="ARBA" id="ARBA00005165"/>
    </source>
</evidence>
<dbReference type="NCBIfam" id="TIGR00693">
    <property type="entry name" value="thiE"/>
    <property type="match status" value="1"/>
</dbReference>
<dbReference type="Proteomes" id="UP000199318">
    <property type="component" value="Unassembled WGS sequence"/>
</dbReference>
<evidence type="ECO:0000313" key="14">
    <source>
        <dbReference type="Proteomes" id="UP000199318"/>
    </source>
</evidence>